<evidence type="ECO:0000313" key="2">
    <source>
        <dbReference type="EMBL" id="KFO23047.1"/>
    </source>
</evidence>
<dbReference type="Proteomes" id="UP000028990">
    <property type="component" value="Unassembled WGS sequence"/>
</dbReference>
<evidence type="ECO:0000256" key="1">
    <source>
        <dbReference type="SAM" id="MobiDB-lite"/>
    </source>
</evidence>
<gene>
    <name evidence="2" type="ORF">H920_15552</name>
</gene>
<organism evidence="2 3">
    <name type="scientific">Fukomys damarensis</name>
    <name type="common">Damaraland mole rat</name>
    <name type="synonym">Cryptomys damarensis</name>
    <dbReference type="NCBI Taxonomy" id="885580"/>
    <lineage>
        <taxon>Eukaryota</taxon>
        <taxon>Metazoa</taxon>
        <taxon>Chordata</taxon>
        <taxon>Craniata</taxon>
        <taxon>Vertebrata</taxon>
        <taxon>Euteleostomi</taxon>
        <taxon>Mammalia</taxon>
        <taxon>Eutheria</taxon>
        <taxon>Euarchontoglires</taxon>
        <taxon>Glires</taxon>
        <taxon>Rodentia</taxon>
        <taxon>Hystricomorpha</taxon>
        <taxon>Bathyergidae</taxon>
        <taxon>Fukomys</taxon>
    </lineage>
</organism>
<proteinExistence type="predicted"/>
<protein>
    <submittedName>
        <fullName evidence="2">Uncharacterized protein</fullName>
    </submittedName>
</protein>
<reference evidence="2 3" key="1">
    <citation type="submission" date="2013-11" db="EMBL/GenBank/DDBJ databases">
        <title>The Damaraland mole rat (Fukomys damarensis) genome and evolution of African mole rats.</title>
        <authorList>
            <person name="Gladyshev V.N."/>
            <person name="Fang X."/>
        </authorList>
    </citation>
    <scope>NUCLEOTIDE SEQUENCE [LARGE SCALE GENOMIC DNA]</scope>
    <source>
        <tissue evidence="2">Liver</tissue>
    </source>
</reference>
<name>A0A091CWK3_FUKDA</name>
<feature type="region of interest" description="Disordered" evidence="1">
    <location>
        <begin position="89"/>
        <end position="120"/>
    </location>
</feature>
<keyword evidence="3" id="KW-1185">Reference proteome</keyword>
<sequence length="178" mass="19182">MELDPEGGTGAVMSDWVKQSYEGLNLPFSFLHSLPDPPPQLGPPLNILLTQSRSWDLEGDARDSAHGHLNSSVMFVPWTLSLMEGRLACRPKPDSTSGPDADPERGLQSSSPPCDDLSAGSDLIHEELGPLCKSGWMLNPGHGSVGQIPSLTCAHECHLVLADPHCSRPKQEQRAQTT</sequence>
<evidence type="ECO:0000313" key="3">
    <source>
        <dbReference type="Proteomes" id="UP000028990"/>
    </source>
</evidence>
<dbReference type="EMBL" id="KN123827">
    <property type="protein sequence ID" value="KFO23047.1"/>
    <property type="molecule type" value="Genomic_DNA"/>
</dbReference>
<accession>A0A091CWK3</accession>
<dbReference type="AlphaFoldDB" id="A0A091CWK3"/>